<keyword evidence="3" id="KW-1185">Reference proteome</keyword>
<proteinExistence type="predicted"/>
<comment type="caution">
    <text evidence="2">The sequence shown here is derived from an EMBL/GenBank/DDBJ whole genome shotgun (WGS) entry which is preliminary data.</text>
</comment>
<sequence length="81" mass="8984">MTESHALETARGVEWPRRRQQIARTSPGSDLCPRSARRLCHRHLGPAGAGGGTVEEELEWLGERVELLAAAERRVTVRSVL</sequence>
<evidence type="ECO:0000256" key="1">
    <source>
        <dbReference type="SAM" id="MobiDB-lite"/>
    </source>
</evidence>
<feature type="region of interest" description="Disordered" evidence="1">
    <location>
        <begin position="1"/>
        <end position="30"/>
    </location>
</feature>
<dbReference type="EMBL" id="JAAALK010000079">
    <property type="protein sequence ID" value="KAG8096336.1"/>
    <property type="molecule type" value="Genomic_DNA"/>
</dbReference>
<evidence type="ECO:0000313" key="3">
    <source>
        <dbReference type="Proteomes" id="UP000729402"/>
    </source>
</evidence>
<protein>
    <submittedName>
        <fullName evidence="2">Uncharacterized protein</fullName>
    </submittedName>
</protein>
<dbReference type="AlphaFoldDB" id="A0A8J5WVN2"/>
<accession>A0A8J5WVN2</accession>
<reference evidence="2" key="2">
    <citation type="submission" date="2021-02" db="EMBL/GenBank/DDBJ databases">
        <authorList>
            <person name="Kimball J.A."/>
            <person name="Haas M.W."/>
            <person name="Macchietto M."/>
            <person name="Kono T."/>
            <person name="Duquette J."/>
            <person name="Shao M."/>
        </authorList>
    </citation>
    <scope>NUCLEOTIDE SEQUENCE</scope>
    <source>
        <tissue evidence="2">Fresh leaf tissue</tissue>
    </source>
</reference>
<evidence type="ECO:0000313" key="2">
    <source>
        <dbReference type="EMBL" id="KAG8096336.1"/>
    </source>
</evidence>
<organism evidence="2 3">
    <name type="scientific">Zizania palustris</name>
    <name type="common">Northern wild rice</name>
    <dbReference type="NCBI Taxonomy" id="103762"/>
    <lineage>
        <taxon>Eukaryota</taxon>
        <taxon>Viridiplantae</taxon>
        <taxon>Streptophyta</taxon>
        <taxon>Embryophyta</taxon>
        <taxon>Tracheophyta</taxon>
        <taxon>Spermatophyta</taxon>
        <taxon>Magnoliopsida</taxon>
        <taxon>Liliopsida</taxon>
        <taxon>Poales</taxon>
        <taxon>Poaceae</taxon>
        <taxon>BOP clade</taxon>
        <taxon>Oryzoideae</taxon>
        <taxon>Oryzeae</taxon>
        <taxon>Zizaniinae</taxon>
        <taxon>Zizania</taxon>
    </lineage>
</organism>
<gene>
    <name evidence="2" type="ORF">GUJ93_ZPchr0013g34920</name>
</gene>
<dbReference type="Proteomes" id="UP000729402">
    <property type="component" value="Unassembled WGS sequence"/>
</dbReference>
<reference evidence="2" key="1">
    <citation type="journal article" date="2021" name="bioRxiv">
        <title>Whole Genome Assembly and Annotation of Northern Wild Rice, Zizania palustris L., Supports a Whole Genome Duplication in the Zizania Genus.</title>
        <authorList>
            <person name="Haas M."/>
            <person name="Kono T."/>
            <person name="Macchietto M."/>
            <person name="Millas R."/>
            <person name="McGilp L."/>
            <person name="Shao M."/>
            <person name="Duquette J."/>
            <person name="Hirsch C.N."/>
            <person name="Kimball J."/>
        </authorList>
    </citation>
    <scope>NUCLEOTIDE SEQUENCE</scope>
    <source>
        <tissue evidence="2">Fresh leaf tissue</tissue>
    </source>
</reference>
<name>A0A8J5WVN2_ZIZPA</name>